<evidence type="ECO:0000313" key="1">
    <source>
        <dbReference type="EMBL" id="CAG8674092.1"/>
    </source>
</evidence>
<proteinExistence type="predicted"/>
<dbReference type="EMBL" id="CAJVPM010029659">
    <property type="protein sequence ID" value="CAG8674092.1"/>
    <property type="molecule type" value="Genomic_DNA"/>
</dbReference>
<accession>A0ACA9NW68</accession>
<sequence length="72" mass="8451">REKAQEIKSYLAMKCRGRVPREVRIRVLRDLQSKFSKSATPKKRKSDYSQLSLNAYYDTKEAIDKAKETRAN</sequence>
<evidence type="ECO:0000313" key="2">
    <source>
        <dbReference type="Proteomes" id="UP000789860"/>
    </source>
</evidence>
<protein>
    <submittedName>
        <fullName evidence="1">269_t:CDS:1</fullName>
    </submittedName>
</protein>
<keyword evidence="2" id="KW-1185">Reference proteome</keyword>
<comment type="caution">
    <text evidence="1">The sequence shown here is derived from an EMBL/GenBank/DDBJ whole genome shotgun (WGS) entry which is preliminary data.</text>
</comment>
<feature type="non-terminal residue" evidence="1">
    <location>
        <position position="1"/>
    </location>
</feature>
<reference evidence="1" key="1">
    <citation type="submission" date="2021-06" db="EMBL/GenBank/DDBJ databases">
        <authorList>
            <person name="Kallberg Y."/>
            <person name="Tangrot J."/>
            <person name="Rosling A."/>
        </authorList>
    </citation>
    <scope>NUCLEOTIDE SEQUENCE</scope>
    <source>
        <strain evidence="1">AU212A</strain>
    </source>
</reference>
<gene>
    <name evidence="1" type="ORF">SCALOS_LOCUS9485</name>
</gene>
<dbReference type="Proteomes" id="UP000789860">
    <property type="component" value="Unassembled WGS sequence"/>
</dbReference>
<name>A0ACA9NW68_9GLOM</name>
<organism evidence="1 2">
    <name type="scientific">Scutellospora calospora</name>
    <dbReference type="NCBI Taxonomy" id="85575"/>
    <lineage>
        <taxon>Eukaryota</taxon>
        <taxon>Fungi</taxon>
        <taxon>Fungi incertae sedis</taxon>
        <taxon>Mucoromycota</taxon>
        <taxon>Glomeromycotina</taxon>
        <taxon>Glomeromycetes</taxon>
        <taxon>Diversisporales</taxon>
        <taxon>Gigasporaceae</taxon>
        <taxon>Scutellospora</taxon>
    </lineage>
</organism>